<evidence type="ECO:0000313" key="8">
    <source>
        <dbReference type="Proteomes" id="UP001368500"/>
    </source>
</evidence>
<evidence type="ECO:0000256" key="3">
    <source>
        <dbReference type="ARBA" id="ARBA00022723"/>
    </source>
</evidence>
<evidence type="ECO:0000259" key="6">
    <source>
        <dbReference type="Pfam" id="PF02900"/>
    </source>
</evidence>
<feature type="domain" description="Extradiol ring-cleavage dioxygenase class III enzyme subunit B" evidence="6">
    <location>
        <begin position="19"/>
        <end position="273"/>
    </location>
</feature>
<keyword evidence="7" id="KW-0223">Dioxygenase</keyword>
<dbReference type="Proteomes" id="UP001368500">
    <property type="component" value="Unassembled WGS sequence"/>
</dbReference>
<name>A0ABU9BGK4_9BURK</name>
<comment type="cofactor">
    <cofactor evidence="1">
        <name>Zn(2+)</name>
        <dbReference type="ChEBI" id="CHEBI:29105"/>
    </cofactor>
</comment>
<proteinExistence type="inferred from homology"/>
<comment type="similarity">
    <text evidence="2">Belongs to the DODA-type extradiol aromatic ring-opening dioxygenase family.</text>
</comment>
<evidence type="ECO:0000256" key="4">
    <source>
        <dbReference type="ARBA" id="ARBA00022833"/>
    </source>
</evidence>
<dbReference type="Pfam" id="PF02900">
    <property type="entry name" value="LigB"/>
    <property type="match status" value="1"/>
</dbReference>
<dbReference type="RefSeq" id="WP_341376866.1">
    <property type="nucleotide sequence ID" value="NZ_JBBUTF010000039.1"/>
</dbReference>
<keyword evidence="8" id="KW-1185">Reference proteome</keyword>
<gene>
    <name evidence="7" type="ORF">AACH11_24240</name>
</gene>
<evidence type="ECO:0000256" key="1">
    <source>
        <dbReference type="ARBA" id="ARBA00001947"/>
    </source>
</evidence>
<organism evidence="7 8">
    <name type="scientific">Pseudaquabacterium rugosum</name>
    <dbReference type="NCBI Taxonomy" id="2984194"/>
    <lineage>
        <taxon>Bacteria</taxon>
        <taxon>Pseudomonadati</taxon>
        <taxon>Pseudomonadota</taxon>
        <taxon>Betaproteobacteria</taxon>
        <taxon>Burkholderiales</taxon>
        <taxon>Sphaerotilaceae</taxon>
        <taxon>Pseudaquabacterium</taxon>
    </lineage>
</organism>
<dbReference type="CDD" id="cd07363">
    <property type="entry name" value="45_DOPA_Dioxygenase"/>
    <property type="match status" value="1"/>
</dbReference>
<dbReference type="GO" id="GO:0051213">
    <property type="term" value="F:dioxygenase activity"/>
    <property type="evidence" value="ECO:0007669"/>
    <property type="project" value="UniProtKB-KW"/>
</dbReference>
<dbReference type="PIRSF" id="PIRSF006157">
    <property type="entry name" value="Doxgns_DODA"/>
    <property type="match status" value="1"/>
</dbReference>
<protein>
    <submittedName>
        <fullName evidence="7">Class III extradiol ring-cleavage dioxygenase</fullName>
        <ecNumber evidence="7">1.13.-.-</ecNumber>
    </submittedName>
</protein>
<dbReference type="InterPro" id="IPR004183">
    <property type="entry name" value="Xdiol_dOase_suB"/>
</dbReference>
<dbReference type="Gene3D" id="3.40.830.10">
    <property type="entry name" value="LigB-like"/>
    <property type="match status" value="1"/>
</dbReference>
<dbReference type="PANTHER" id="PTHR30096:SF0">
    <property type="entry name" value="4,5-DOPA DIOXYGENASE EXTRADIOL-LIKE PROTEIN"/>
    <property type="match status" value="1"/>
</dbReference>
<reference evidence="7 8" key="1">
    <citation type="submission" date="2024-04" db="EMBL/GenBank/DDBJ databases">
        <title>Novel species of the genus Ideonella isolated from streams.</title>
        <authorList>
            <person name="Lu H."/>
        </authorList>
    </citation>
    <scope>NUCLEOTIDE SEQUENCE [LARGE SCALE GENOMIC DNA]</scope>
    <source>
        <strain evidence="7 8">BYS139W</strain>
    </source>
</reference>
<comment type="caution">
    <text evidence="7">The sequence shown here is derived from an EMBL/GenBank/DDBJ whole genome shotgun (WGS) entry which is preliminary data.</text>
</comment>
<keyword evidence="4" id="KW-0862">Zinc</keyword>
<evidence type="ECO:0000256" key="2">
    <source>
        <dbReference type="ARBA" id="ARBA00007581"/>
    </source>
</evidence>
<dbReference type="EC" id="1.13.-.-" evidence="7"/>
<keyword evidence="3" id="KW-0479">Metal-binding</keyword>
<dbReference type="PANTHER" id="PTHR30096">
    <property type="entry name" value="4,5-DOPA DIOXYGENASE EXTRADIOL-LIKE PROTEIN"/>
    <property type="match status" value="1"/>
</dbReference>
<keyword evidence="5 7" id="KW-0560">Oxidoreductase</keyword>
<dbReference type="EMBL" id="JBBUTF010000039">
    <property type="protein sequence ID" value="MEK8029078.1"/>
    <property type="molecule type" value="Genomic_DNA"/>
</dbReference>
<dbReference type="SUPFAM" id="SSF53213">
    <property type="entry name" value="LigB-like"/>
    <property type="match status" value="1"/>
</dbReference>
<evidence type="ECO:0000313" key="7">
    <source>
        <dbReference type="EMBL" id="MEK8029078.1"/>
    </source>
</evidence>
<dbReference type="InterPro" id="IPR014436">
    <property type="entry name" value="Extradiol_dOase_DODA"/>
</dbReference>
<sequence length="292" mass="30834">MSPNLPSPTAAAARPLPPIFLSHGSPMTALEPGEAGPFWQVLAARVAALNDGRPPRAIIAVSGHTLTREPVLLAAARHPTVHDFYGFPPPLYELRYDAPGAPALAERVAGLLQDAGLPVHRVDEGGLDHGIWAPLRFIWPQADVPVLPLGFPPDWSPAQLYRLGQALAPLAADGVLVYGTGAMTHNLRLLSGPAGRPSIAAPERAESAAFRTWFAERSAAADWPALLDYRAQAPHAVLMHPTDEHLLPFYVAAGAADRGDGAPPARRLHDSVTYGCLGMDAYAFGPDAAAPA</sequence>
<accession>A0ABU9BGK4</accession>
<evidence type="ECO:0000256" key="5">
    <source>
        <dbReference type="ARBA" id="ARBA00023002"/>
    </source>
</evidence>